<dbReference type="Proteomes" id="UP000232163">
    <property type="component" value="Unassembled WGS sequence"/>
</dbReference>
<dbReference type="OrthoDB" id="8116923at2"/>
<proteinExistence type="predicted"/>
<accession>A0A2N9VY78</accession>
<protein>
    <submittedName>
        <fullName evidence="1">Uncharacterized protein</fullName>
    </submittedName>
</protein>
<dbReference type="RefSeq" id="WP_100001737.1">
    <property type="nucleotide sequence ID" value="NZ_CP017941.1"/>
</dbReference>
<name>A0A2N9VY78_9HYPH</name>
<keyword evidence="2" id="KW-1185">Reference proteome</keyword>
<evidence type="ECO:0000313" key="2">
    <source>
        <dbReference type="Proteomes" id="UP000232163"/>
    </source>
</evidence>
<dbReference type="EMBL" id="MZMT01000031">
    <property type="protein sequence ID" value="PIO44446.1"/>
    <property type="molecule type" value="Genomic_DNA"/>
</dbReference>
<evidence type="ECO:0000313" key="1">
    <source>
        <dbReference type="EMBL" id="PIO44446.1"/>
    </source>
</evidence>
<dbReference type="AlphaFoldDB" id="A0A2N9VY78"/>
<organism evidence="1 2">
    <name type="scientific">Phyllobacterium zundukense</name>
    <dbReference type="NCBI Taxonomy" id="1867719"/>
    <lineage>
        <taxon>Bacteria</taxon>
        <taxon>Pseudomonadati</taxon>
        <taxon>Pseudomonadota</taxon>
        <taxon>Alphaproteobacteria</taxon>
        <taxon>Hyphomicrobiales</taxon>
        <taxon>Phyllobacteriaceae</taxon>
        <taxon>Phyllobacterium</taxon>
    </lineage>
</organism>
<reference evidence="2" key="1">
    <citation type="journal article" date="2017" name="Int J Environ Stud">
        <title>Does the Miocene-Pliocene relict legume Oxytropis triphylla form nitrogen-fixing nodules with a combination of bacterial strains?</title>
        <authorList>
            <person name="Safronova V."/>
            <person name="Belimov A."/>
            <person name="Sazanova A."/>
            <person name="Kuznetsova I."/>
            <person name="Popova J."/>
            <person name="Andronov E."/>
            <person name="Verkhozina A."/>
            <person name="Tikhonovich I."/>
        </authorList>
    </citation>
    <scope>NUCLEOTIDE SEQUENCE [LARGE SCALE GENOMIC DNA]</scope>
    <source>
        <strain evidence="2">Tri-38</strain>
    </source>
</reference>
<dbReference type="KEGG" id="pht:BLM14_20080"/>
<sequence length="153" mass="17000">MYVTVELKRKRGEILDRLVEIREAQANLEAQMGALDQVIAIYEPSYVPAGSGTGTKIRNKRQKSPETVQIDALLRSIEPTNALLEILREAAAPLTTADCAVRLLQKLGIDHGDARTGRVATRLSSTLDQLMKKGRVRHAGMFDSKRYLWEIAA</sequence>
<comment type="caution">
    <text evidence="1">The sequence shown here is derived from an EMBL/GenBank/DDBJ whole genome shotgun (WGS) entry which is preliminary data.</text>
</comment>
<gene>
    <name evidence="1" type="ORF">B5P45_12870</name>
</gene>